<gene>
    <name evidence="8" type="ORF">SAMN02746019_00005340</name>
</gene>
<evidence type="ECO:0000256" key="5">
    <source>
        <dbReference type="ARBA" id="ARBA00022989"/>
    </source>
</evidence>
<dbReference type="InParanoid" id="A0A212QSH9"/>
<accession>A0A212QSH9</accession>
<dbReference type="NCBIfam" id="NF006573">
    <property type="entry name" value="PRK09094.1"/>
    <property type="match status" value="1"/>
</dbReference>
<dbReference type="PANTHER" id="PTHR34583:SF2">
    <property type="entry name" value="ANTIPORTER SUBUNIT MNHC2-RELATED"/>
    <property type="match status" value="1"/>
</dbReference>
<keyword evidence="9" id="KW-1185">Reference proteome</keyword>
<evidence type="ECO:0000256" key="1">
    <source>
        <dbReference type="ARBA" id="ARBA00004651"/>
    </source>
</evidence>
<organism evidence="8 9">
    <name type="scientific">Thermoflexus hugenholtzii JAD2</name>
    <dbReference type="NCBI Taxonomy" id="877466"/>
    <lineage>
        <taxon>Bacteria</taxon>
        <taxon>Bacillati</taxon>
        <taxon>Chloroflexota</taxon>
        <taxon>Thermoflexia</taxon>
        <taxon>Thermoflexales</taxon>
        <taxon>Thermoflexaceae</taxon>
        <taxon>Thermoflexus</taxon>
    </lineage>
</organism>
<evidence type="ECO:0000313" key="8">
    <source>
        <dbReference type="EMBL" id="SNB62503.1"/>
    </source>
</evidence>
<name>A0A212QSH9_9CHLR</name>
<keyword evidence="3" id="KW-1003">Cell membrane</keyword>
<dbReference type="FunCoup" id="A0A212QSH9">
    <property type="interactions" value="19"/>
</dbReference>
<comment type="similarity">
    <text evidence="2">Belongs to the CPA3 antiporters (TC 2.A.63) subunit C family.</text>
</comment>
<keyword evidence="6 7" id="KW-0472">Membrane</keyword>
<dbReference type="Pfam" id="PF00420">
    <property type="entry name" value="Oxidored_q2"/>
    <property type="match status" value="1"/>
</dbReference>
<comment type="subcellular location">
    <subcellularLocation>
        <location evidence="1">Cell membrane</location>
        <topology evidence="1">Multi-pass membrane protein</topology>
    </subcellularLocation>
</comment>
<evidence type="ECO:0000256" key="3">
    <source>
        <dbReference type="ARBA" id="ARBA00022475"/>
    </source>
</evidence>
<sequence>METLLAFVIGGLYAAGLYMLMRRSIVKLIIGLALLSQAANLLVFTLGRVVRGRPPLIPADADILIGPFADPVPQALILTAIVIGFGVHAFTIVLVKRAYQTVGTDDLDDMRNTDLNP</sequence>
<evidence type="ECO:0000256" key="6">
    <source>
        <dbReference type="ARBA" id="ARBA00023136"/>
    </source>
</evidence>
<dbReference type="AlphaFoldDB" id="A0A212QSH9"/>
<dbReference type="Proteomes" id="UP000197025">
    <property type="component" value="Unassembled WGS sequence"/>
</dbReference>
<dbReference type="NCBIfam" id="NF009302">
    <property type="entry name" value="PRK12659.1"/>
    <property type="match status" value="1"/>
</dbReference>
<dbReference type="RefSeq" id="WP_088570805.1">
    <property type="nucleotide sequence ID" value="NZ_FYEK01000022.1"/>
</dbReference>
<proteinExistence type="inferred from homology"/>
<feature type="transmembrane region" description="Helical" evidence="7">
    <location>
        <begin position="75"/>
        <end position="95"/>
    </location>
</feature>
<dbReference type="OrthoDB" id="9799219at2"/>
<feature type="transmembrane region" description="Helical" evidence="7">
    <location>
        <begin position="6"/>
        <end position="21"/>
    </location>
</feature>
<dbReference type="Gene3D" id="1.10.287.3510">
    <property type="match status" value="1"/>
</dbReference>
<feature type="transmembrane region" description="Helical" evidence="7">
    <location>
        <begin position="28"/>
        <end position="50"/>
    </location>
</feature>
<reference evidence="9" key="1">
    <citation type="submission" date="2017-06" db="EMBL/GenBank/DDBJ databases">
        <authorList>
            <person name="Varghese N."/>
            <person name="Submissions S."/>
        </authorList>
    </citation>
    <scope>NUCLEOTIDE SEQUENCE [LARGE SCALE GENOMIC DNA]</scope>
    <source>
        <strain evidence="9">JAD2</strain>
    </source>
</reference>
<evidence type="ECO:0000256" key="4">
    <source>
        <dbReference type="ARBA" id="ARBA00022692"/>
    </source>
</evidence>
<keyword evidence="4 7" id="KW-0812">Transmembrane</keyword>
<keyword evidence="5 7" id="KW-1133">Transmembrane helix</keyword>
<evidence type="ECO:0000313" key="9">
    <source>
        <dbReference type="Proteomes" id="UP000197025"/>
    </source>
</evidence>
<evidence type="ECO:0000256" key="7">
    <source>
        <dbReference type="SAM" id="Phobius"/>
    </source>
</evidence>
<dbReference type="GO" id="GO:0005886">
    <property type="term" value="C:plasma membrane"/>
    <property type="evidence" value="ECO:0007669"/>
    <property type="project" value="UniProtKB-SubCell"/>
</dbReference>
<dbReference type="EMBL" id="FYEK01000022">
    <property type="protein sequence ID" value="SNB62503.1"/>
    <property type="molecule type" value="Genomic_DNA"/>
</dbReference>
<dbReference type="InterPro" id="IPR050601">
    <property type="entry name" value="CPA3_antiporter_subunitC"/>
</dbReference>
<evidence type="ECO:0000256" key="2">
    <source>
        <dbReference type="ARBA" id="ARBA00010388"/>
    </source>
</evidence>
<dbReference type="InterPro" id="IPR039428">
    <property type="entry name" value="NUOK/Mnh_C1-like"/>
</dbReference>
<dbReference type="PANTHER" id="PTHR34583">
    <property type="entry name" value="ANTIPORTER SUBUNIT MNHC2-RELATED"/>
    <property type="match status" value="1"/>
</dbReference>
<protein>
    <submittedName>
        <fullName evidence="8">Multicomponent Na+:H+ antiporter subunit C</fullName>
    </submittedName>
</protein>